<evidence type="ECO:0000256" key="1">
    <source>
        <dbReference type="SAM" id="MobiDB-lite"/>
    </source>
</evidence>
<evidence type="ECO:0000313" key="3">
    <source>
        <dbReference type="Proteomes" id="UP000187455"/>
    </source>
</evidence>
<dbReference type="AlphaFoldDB" id="A0A1R0H834"/>
<keyword evidence="3" id="KW-1185">Reference proteome</keyword>
<protein>
    <submittedName>
        <fullName evidence="2">Uncharacterized protein</fullName>
    </submittedName>
</protein>
<sequence length="151" mass="16279">MCSIYHKKQRDRFKYQENLFFLSSQRRDKAECTIATQSESSLSREFKAGIDPLLCLSKLRPLLPVLATPSVYTAPKVGITCDNLTGGLGPELNGSPRKKDTRSSVTGSPAKLNDSSKSSLNSRASIYIDAEKSLSLSSATSSQASTSGANL</sequence>
<evidence type="ECO:0000313" key="2">
    <source>
        <dbReference type="EMBL" id="OLY85372.1"/>
    </source>
</evidence>
<dbReference type="Proteomes" id="UP000187455">
    <property type="component" value="Unassembled WGS sequence"/>
</dbReference>
<proteinExistence type="predicted"/>
<gene>
    <name evidence="2" type="ORF">AYI68_g440</name>
</gene>
<feature type="compositionally biased region" description="Low complexity" evidence="1">
    <location>
        <begin position="110"/>
        <end position="120"/>
    </location>
</feature>
<name>A0A1R0H834_9FUNG</name>
<organism evidence="2 3">
    <name type="scientific">Smittium mucronatum</name>
    <dbReference type="NCBI Taxonomy" id="133383"/>
    <lineage>
        <taxon>Eukaryota</taxon>
        <taxon>Fungi</taxon>
        <taxon>Fungi incertae sedis</taxon>
        <taxon>Zoopagomycota</taxon>
        <taxon>Kickxellomycotina</taxon>
        <taxon>Harpellomycetes</taxon>
        <taxon>Harpellales</taxon>
        <taxon>Legeriomycetaceae</taxon>
        <taxon>Smittium</taxon>
    </lineage>
</organism>
<feature type="region of interest" description="Disordered" evidence="1">
    <location>
        <begin position="86"/>
        <end position="120"/>
    </location>
</feature>
<reference evidence="2 3" key="1">
    <citation type="journal article" date="2016" name="Mol. Biol. Evol.">
        <title>Genome-Wide Survey of Gut Fungi (Harpellales) Reveals the First Horizontally Transferred Ubiquitin Gene from a Mosquito Host.</title>
        <authorList>
            <person name="Wang Y."/>
            <person name="White M.M."/>
            <person name="Kvist S."/>
            <person name="Moncalvo J.M."/>
        </authorList>
    </citation>
    <scope>NUCLEOTIDE SEQUENCE [LARGE SCALE GENOMIC DNA]</scope>
    <source>
        <strain evidence="2 3">ALG-7-W6</strain>
    </source>
</reference>
<comment type="caution">
    <text evidence="2">The sequence shown here is derived from an EMBL/GenBank/DDBJ whole genome shotgun (WGS) entry which is preliminary data.</text>
</comment>
<accession>A0A1R0H834</accession>
<dbReference type="EMBL" id="LSSL01000127">
    <property type="protein sequence ID" value="OLY85372.1"/>
    <property type="molecule type" value="Genomic_DNA"/>
</dbReference>